<dbReference type="CDD" id="cd12148">
    <property type="entry name" value="fungal_TF_MHR"/>
    <property type="match status" value="1"/>
</dbReference>
<sequence length="433" mass="50613">MGETKKLIELKFCFSCKVKVVKPGNQYCKACKIPGSKKVKFYSYNIGSDNNKVVKLSKGKIVFDIEPSLPKLNFIYYHTPQEVNILQKLNFQRFRNIGELASFIFSSRQIPIFQLVFNFCRDLMLLPQIRGIVSENKRFIPNEDVEANMRNIKEVRTKATWLSLVYNEEFWEELILLYLTNHHICCAFFHLKDLQANKISRPLITAIYYMGYLCRQDNPDELTNYMKTLAKNQFKKILFKPSLQNIQALCIYFYIFLKDDARFARAILAQITRMCYSIGAHIDTDMFSDCTNYNRKTIIRKVAYLNKNISGCLKIKPNYLLDIPNFDSSLYEPHWHLLDYKFKLKNFDVEERLVLSKATVIHNRFRDSALIPTSFTNLSTKPENVAELCLIKLDKLSLAFSAIKNSYSELIEIYPNSELIIEDMKVLAPKRSN</sequence>
<accession>A0A137NQ12</accession>
<proteinExistence type="predicted"/>
<dbReference type="Proteomes" id="UP000070444">
    <property type="component" value="Unassembled WGS sequence"/>
</dbReference>
<keyword evidence="2" id="KW-1185">Reference proteome</keyword>
<gene>
    <name evidence="1" type="ORF">CONCODRAFT_13816</name>
</gene>
<evidence type="ECO:0000313" key="1">
    <source>
        <dbReference type="EMBL" id="KXN64845.1"/>
    </source>
</evidence>
<organism evidence="1 2">
    <name type="scientific">Conidiobolus coronatus (strain ATCC 28846 / CBS 209.66 / NRRL 28638)</name>
    <name type="common">Delacroixia coronata</name>
    <dbReference type="NCBI Taxonomy" id="796925"/>
    <lineage>
        <taxon>Eukaryota</taxon>
        <taxon>Fungi</taxon>
        <taxon>Fungi incertae sedis</taxon>
        <taxon>Zoopagomycota</taxon>
        <taxon>Entomophthoromycotina</taxon>
        <taxon>Entomophthoromycetes</taxon>
        <taxon>Entomophthorales</taxon>
        <taxon>Ancylistaceae</taxon>
        <taxon>Conidiobolus</taxon>
    </lineage>
</organism>
<reference evidence="1 2" key="1">
    <citation type="journal article" date="2015" name="Genome Biol. Evol.">
        <title>Phylogenomic analyses indicate that early fungi evolved digesting cell walls of algal ancestors of land plants.</title>
        <authorList>
            <person name="Chang Y."/>
            <person name="Wang S."/>
            <person name="Sekimoto S."/>
            <person name="Aerts A.L."/>
            <person name="Choi C."/>
            <person name="Clum A."/>
            <person name="LaButti K.M."/>
            <person name="Lindquist E.A."/>
            <person name="Yee Ngan C."/>
            <person name="Ohm R.A."/>
            <person name="Salamov A.A."/>
            <person name="Grigoriev I.V."/>
            <person name="Spatafora J.W."/>
            <person name="Berbee M.L."/>
        </authorList>
    </citation>
    <scope>NUCLEOTIDE SEQUENCE [LARGE SCALE GENOMIC DNA]</scope>
    <source>
        <strain evidence="1 2">NRRL 28638</strain>
    </source>
</reference>
<name>A0A137NQ12_CONC2</name>
<protein>
    <recommendedName>
        <fullName evidence="3">Transcription factor domain-containing protein</fullName>
    </recommendedName>
</protein>
<evidence type="ECO:0008006" key="3">
    <source>
        <dbReference type="Google" id="ProtNLM"/>
    </source>
</evidence>
<dbReference type="AlphaFoldDB" id="A0A137NQ12"/>
<dbReference type="EMBL" id="KQ965122">
    <property type="protein sequence ID" value="KXN64845.1"/>
    <property type="molecule type" value="Genomic_DNA"/>
</dbReference>
<evidence type="ECO:0000313" key="2">
    <source>
        <dbReference type="Proteomes" id="UP000070444"/>
    </source>
</evidence>